<accession>A0AAP0PDM2</accession>
<dbReference type="Proteomes" id="UP001419268">
    <property type="component" value="Unassembled WGS sequence"/>
</dbReference>
<comment type="caution">
    <text evidence="2">The sequence shown here is derived from an EMBL/GenBank/DDBJ whole genome shotgun (WGS) entry which is preliminary data.</text>
</comment>
<sequence>MSNDTRSLGKSLKVLGMSGSSQKKSEPRQKRELCKMGKAMREIKQGEQPHNSRLHVTEHHRNPHQRLINGTPVVRLPLPATVATVPRSFSIRKRRPRRGQKAARRGRKKRKSNPSKSNAKSTTMIAGFSDDGDGQGGGAIKQRSFTCKSRLYNPNIFFPTQDCISTELGSDEARSENIETF</sequence>
<protein>
    <submittedName>
        <fullName evidence="2">Uncharacterized protein</fullName>
    </submittedName>
</protein>
<gene>
    <name evidence="2" type="ORF">Scep_009968</name>
</gene>
<dbReference type="AlphaFoldDB" id="A0AAP0PDM2"/>
<keyword evidence="3" id="KW-1185">Reference proteome</keyword>
<evidence type="ECO:0000256" key="1">
    <source>
        <dbReference type="SAM" id="MobiDB-lite"/>
    </source>
</evidence>
<proteinExistence type="predicted"/>
<feature type="region of interest" description="Disordered" evidence="1">
    <location>
        <begin position="1"/>
        <end position="62"/>
    </location>
</feature>
<evidence type="ECO:0000313" key="2">
    <source>
        <dbReference type="EMBL" id="KAK9140287.1"/>
    </source>
</evidence>
<dbReference type="EMBL" id="JBBNAG010000004">
    <property type="protein sequence ID" value="KAK9140287.1"/>
    <property type="molecule type" value="Genomic_DNA"/>
</dbReference>
<feature type="region of interest" description="Disordered" evidence="1">
    <location>
        <begin position="85"/>
        <end position="139"/>
    </location>
</feature>
<evidence type="ECO:0000313" key="3">
    <source>
        <dbReference type="Proteomes" id="UP001419268"/>
    </source>
</evidence>
<organism evidence="2 3">
    <name type="scientific">Stephania cephalantha</name>
    <dbReference type="NCBI Taxonomy" id="152367"/>
    <lineage>
        <taxon>Eukaryota</taxon>
        <taxon>Viridiplantae</taxon>
        <taxon>Streptophyta</taxon>
        <taxon>Embryophyta</taxon>
        <taxon>Tracheophyta</taxon>
        <taxon>Spermatophyta</taxon>
        <taxon>Magnoliopsida</taxon>
        <taxon>Ranunculales</taxon>
        <taxon>Menispermaceae</taxon>
        <taxon>Menispermoideae</taxon>
        <taxon>Cissampelideae</taxon>
        <taxon>Stephania</taxon>
    </lineage>
</organism>
<feature type="compositionally biased region" description="Basic and acidic residues" evidence="1">
    <location>
        <begin position="23"/>
        <end position="47"/>
    </location>
</feature>
<name>A0AAP0PDM2_9MAGN</name>
<reference evidence="2 3" key="1">
    <citation type="submission" date="2024-01" db="EMBL/GenBank/DDBJ databases">
        <title>Genome assemblies of Stephania.</title>
        <authorList>
            <person name="Yang L."/>
        </authorList>
    </citation>
    <scope>NUCLEOTIDE SEQUENCE [LARGE SCALE GENOMIC DNA]</scope>
    <source>
        <strain evidence="2">JXDWG</strain>
        <tissue evidence="2">Leaf</tissue>
    </source>
</reference>
<feature type="compositionally biased region" description="Basic residues" evidence="1">
    <location>
        <begin position="90"/>
        <end position="113"/>
    </location>
</feature>